<feature type="region of interest" description="Disordered" evidence="3">
    <location>
        <begin position="1"/>
        <end position="23"/>
    </location>
</feature>
<feature type="region of interest" description="Disordered" evidence="3">
    <location>
        <begin position="133"/>
        <end position="156"/>
    </location>
</feature>
<dbReference type="PROSITE" id="PS50003">
    <property type="entry name" value="PH_DOMAIN"/>
    <property type="match status" value="1"/>
</dbReference>
<dbReference type="InterPro" id="IPR011993">
    <property type="entry name" value="PH-like_dom_sf"/>
</dbReference>
<evidence type="ECO:0000313" key="6">
    <source>
        <dbReference type="EMBL" id="CAF0956345.1"/>
    </source>
</evidence>
<comment type="caution">
    <text evidence="6">The sequence shown here is derived from an EMBL/GenBank/DDBJ whole genome shotgun (WGS) entry which is preliminary data.</text>
</comment>
<organism evidence="6 7">
    <name type="scientific">Rotaria magnacalcarata</name>
    <dbReference type="NCBI Taxonomy" id="392030"/>
    <lineage>
        <taxon>Eukaryota</taxon>
        <taxon>Metazoa</taxon>
        <taxon>Spiralia</taxon>
        <taxon>Gnathifera</taxon>
        <taxon>Rotifera</taxon>
        <taxon>Eurotatoria</taxon>
        <taxon>Bdelloidea</taxon>
        <taxon>Philodinida</taxon>
        <taxon>Philodinidae</taxon>
        <taxon>Rotaria</taxon>
    </lineage>
</organism>
<evidence type="ECO:0000259" key="4">
    <source>
        <dbReference type="PROSITE" id="PS50003"/>
    </source>
</evidence>
<feature type="compositionally biased region" description="Polar residues" evidence="3">
    <location>
        <begin position="144"/>
        <end position="156"/>
    </location>
</feature>
<dbReference type="SUPFAM" id="SSF50729">
    <property type="entry name" value="PH domain-like"/>
    <property type="match status" value="1"/>
</dbReference>
<reference evidence="6" key="1">
    <citation type="submission" date="2021-02" db="EMBL/GenBank/DDBJ databases">
        <authorList>
            <person name="Nowell W R."/>
        </authorList>
    </citation>
    <scope>NUCLEOTIDE SEQUENCE</scope>
</reference>
<dbReference type="AlphaFoldDB" id="A0A814DJI0"/>
<dbReference type="SMART" id="SM00233">
    <property type="entry name" value="PH"/>
    <property type="match status" value="1"/>
</dbReference>
<name>A0A814DJI0_9BILA</name>
<protein>
    <recommendedName>
        <fullName evidence="8">Rho guanine nucleotide exchange factor 3</fullName>
    </recommendedName>
</protein>
<dbReference type="PANTHER" id="PTHR46006">
    <property type="entry name" value="RHO GUANINE NUCLEOTIDE EXCHANGE FACTOR AT 64C, ISOFORM A"/>
    <property type="match status" value="1"/>
</dbReference>
<dbReference type="InterPro" id="IPR055251">
    <property type="entry name" value="SOS1_NGEF_PH"/>
</dbReference>
<evidence type="ECO:0000256" key="3">
    <source>
        <dbReference type="SAM" id="MobiDB-lite"/>
    </source>
</evidence>
<accession>A0A814DJI0</accession>
<evidence type="ECO:0000256" key="1">
    <source>
        <dbReference type="ARBA" id="ARBA00004496"/>
    </source>
</evidence>
<dbReference type="Gene3D" id="2.30.29.30">
    <property type="entry name" value="Pleckstrin-homology domain (PH domain)/Phosphotyrosine-binding domain (PTB)"/>
    <property type="match status" value="1"/>
</dbReference>
<dbReference type="Pfam" id="PF00621">
    <property type="entry name" value="RhoGEF"/>
    <property type="match status" value="1"/>
</dbReference>
<feature type="domain" description="PH" evidence="4">
    <location>
        <begin position="445"/>
        <end position="568"/>
    </location>
</feature>
<gene>
    <name evidence="6" type="ORF">CJN711_LOCUS198</name>
</gene>
<proteinExistence type="predicted"/>
<dbReference type="GO" id="GO:0005737">
    <property type="term" value="C:cytoplasm"/>
    <property type="evidence" value="ECO:0007669"/>
    <property type="project" value="UniProtKB-SubCell"/>
</dbReference>
<dbReference type="Proteomes" id="UP000663855">
    <property type="component" value="Unassembled WGS sequence"/>
</dbReference>
<dbReference type="PANTHER" id="PTHR46006:SF8">
    <property type="entry name" value="DH DOMAIN-CONTAINING PROTEIN"/>
    <property type="match status" value="1"/>
</dbReference>
<dbReference type="SMART" id="SM00325">
    <property type="entry name" value="RhoGEF"/>
    <property type="match status" value="1"/>
</dbReference>
<evidence type="ECO:0000313" key="7">
    <source>
        <dbReference type="Proteomes" id="UP000663855"/>
    </source>
</evidence>
<evidence type="ECO:0000256" key="2">
    <source>
        <dbReference type="ARBA" id="ARBA00022490"/>
    </source>
</evidence>
<dbReference type="CDD" id="cd00160">
    <property type="entry name" value="RhoGEF"/>
    <property type="match status" value="1"/>
</dbReference>
<dbReference type="Pfam" id="PF22697">
    <property type="entry name" value="SOS1_NGEF_PH"/>
    <property type="match status" value="1"/>
</dbReference>
<sequence length="571" mass="65381">MFDSYEHQQPSPAMSSCDMESMDEITPPTASSILSLNEDLTMSSRLSTTTPQNSVTLRFKKKRKRKLEPDTVSLRSLEDLVGDHFQRRKRLSLPRLSSVSELLSPMCDRVINMLQTTKQSSSANLLNLINHNTNHNSNIRRKPTSQQTSASVSSPTTVKKFRAAWSETCDGEKLKQTMTATEIERQNVLYELFSEEQQMIENLGLAQRVYRNGMKTLNILTDSELKQIFGPLEDILPLHEDLLYRLKPKGNSSIDAVGQIYLEWFQRIRSSYVSYCSNLINAKELLDAKRCEENGRVDDYLKRCTDSGFSRKLDLWDFLDQPRSRLMKYPILFKRIQKRTKDGHEDKRILLETINIVEELINDVSQATSAQLCSNVITRLVYTNDEQTKDGHEDKRILLETINIVEELINDVSQATSAQLCSNVITRLVYTNDEQKHSLIEKQTRIICQGELKNNRGQKLHVFLFDDVLVFTRMATRNGLKSYQLTNYPIPVTSLIVEDIDDGVKIPELSSGSFSRTLAGSKPARNVFRCSSSSSIDNNNSRNTSMLLQARDMYDKQQWLSAFRSITPMNK</sequence>
<dbReference type="InterPro" id="IPR051480">
    <property type="entry name" value="Endocytic_GEF_Adapter"/>
</dbReference>
<dbReference type="EMBL" id="CAJNOV010000018">
    <property type="protein sequence ID" value="CAF0956345.1"/>
    <property type="molecule type" value="Genomic_DNA"/>
</dbReference>
<dbReference type="InterPro" id="IPR035899">
    <property type="entry name" value="DBL_dom_sf"/>
</dbReference>
<evidence type="ECO:0008006" key="8">
    <source>
        <dbReference type="Google" id="ProtNLM"/>
    </source>
</evidence>
<feature type="domain" description="DH" evidence="5">
    <location>
        <begin position="184"/>
        <end position="367"/>
    </location>
</feature>
<evidence type="ECO:0000259" key="5">
    <source>
        <dbReference type="PROSITE" id="PS50010"/>
    </source>
</evidence>
<dbReference type="SUPFAM" id="SSF48065">
    <property type="entry name" value="DBL homology domain (DH-domain)"/>
    <property type="match status" value="1"/>
</dbReference>
<dbReference type="Gene3D" id="1.20.900.10">
    <property type="entry name" value="Dbl homology (DH) domain"/>
    <property type="match status" value="1"/>
</dbReference>
<keyword evidence="2" id="KW-0963">Cytoplasm</keyword>
<dbReference type="InterPro" id="IPR001849">
    <property type="entry name" value="PH_domain"/>
</dbReference>
<dbReference type="InterPro" id="IPR000219">
    <property type="entry name" value="DH_dom"/>
</dbReference>
<comment type="subcellular location">
    <subcellularLocation>
        <location evidence="1">Cytoplasm</location>
    </subcellularLocation>
</comment>
<dbReference type="PROSITE" id="PS50010">
    <property type="entry name" value="DH_2"/>
    <property type="match status" value="1"/>
</dbReference>
<dbReference type="GO" id="GO:0035025">
    <property type="term" value="P:positive regulation of Rho protein signal transduction"/>
    <property type="evidence" value="ECO:0007669"/>
    <property type="project" value="TreeGrafter"/>
</dbReference>
<dbReference type="GO" id="GO:0005085">
    <property type="term" value="F:guanyl-nucleotide exchange factor activity"/>
    <property type="evidence" value="ECO:0007669"/>
    <property type="project" value="InterPro"/>
</dbReference>